<dbReference type="EMBL" id="BARV01026743">
    <property type="protein sequence ID" value="GAI44327.1"/>
    <property type="molecule type" value="Genomic_DNA"/>
</dbReference>
<dbReference type="GO" id="GO:0000049">
    <property type="term" value="F:tRNA binding"/>
    <property type="evidence" value="ECO:0007669"/>
    <property type="project" value="UniProtKB-KW"/>
</dbReference>
<dbReference type="InterPro" id="IPR018165">
    <property type="entry name" value="Ala-tRNA-synth_IIc_core"/>
</dbReference>
<keyword evidence="9" id="KW-0694">RNA-binding</keyword>
<organism evidence="13">
    <name type="scientific">marine sediment metagenome</name>
    <dbReference type="NCBI Taxonomy" id="412755"/>
    <lineage>
        <taxon>unclassified sequences</taxon>
        <taxon>metagenomes</taxon>
        <taxon>ecological metagenomes</taxon>
    </lineage>
</organism>
<keyword evidence="11" id="KW-0030">Aminoacyl-tRNA synthetase</keyword>
<gene>
    <name evidence="13" type="ORF">S06H3_43160</name>
</gene>
<dbReference type="GO" id="GO:0006419">
    <property type="term" value="P:alanyl-tRNA aminoacylation"/>
    <property type="evidence" value="ECO:0007669"/>
    <property type="project" value="InterPro"/>
</dbReference>
<dbReference type="FunFam" id="2.40.30.130:FF:000001">
    <property type="entry name" value="Alanine--tRNA ligase"/>
    <property type="match status" value="1"/>
</dbReference>
<feature type="non-terminal residue" evidence="13">
    <location>
        <position position="1"/>
    </location>
</feature>
<accession>X1NJW8</accession>
<dbReference type="GO" id="GO:0045892">
    <property type="term" value="P:negative regulation of DNA-templated transcription"/>
    <property type="evidence" value="ECO:0007669"/>
    <property type="project" value="TreeGrafter"/>
</dbReference>
<dbReference type="InterPro" id="IPR012947">
    <property type="entry name" value="tRNA_SAD"/>
</dbReference>
<evidence type="ECO:0000256" key="4">
    <source>
        <dbReference type="ARBA" id="ARBA00022598"/>
    </source>
</evidence>
<dbReference type="AlphaFoldDB" id="X1NJW8"/>
<evidence type="ECO:0000313" key="13">
    <source>
        <dbReference type="EMBL" id="GAI44327.1"/>
    </source>
</evidence>
<comment type="caution">
    <text evidence="13">The sequence shown here is derived from an EMBL/GenBank/DDBJ whole genome shotgun (WGS) entry which is preliminary data.</text>
</comment>
<reference evidence="13" key="1">
    <citation type="journal article" date="2014" name="Front. Microbiol.">
        <title>High frequency of phylogenetically diverse reductive dehalogenase-homologous genes in deep subseafloor sedimentary metagenomes.</title>
        <authorList>
            <person name="Kawai M."/>
            <person name="Futagami T."/>
            <person name="Toyoda A."/>
            <person name="Takaki Y."/>
            <person name="Nishi S."/>
            <person name="Hori S."/>
            <person name="Arai W."/>
            <person name="Tsubouchi T."/>
            <person name="Morono Y."/>
            <person name="Uchiyama I."/>
            <person name="Ito T."/>
            <person name="Fujiyama A."/>
            <person name="Inagaki F."/>
            <person name="Takami H."/>
        </authorList>
    </citation>
    <scope>NUCLEOTIDE SEQUENCE</scope>
    <source>
        <strain evidence="13">Expedition CK06-06</strain>
    </source>
</reference>
<evidence type="ECO:0000256" key="5">
    <source>
        <dbReference type="ARBA" id="ARBA00022723"/>
    </source>
</evidence>
<dbReference type="EC" id="6.1.1.7" evidence="2"/>
<proteinExistence type="inferred from homology"/>
<dbReference type="GO" id="GO:0004813">
    <property type="term" value="F:alanine-tRNA ligase activity"/>
    <property type="evidence" value="ECO:0007669"/>
    <property type="project" value="UniProtKB-EC"/>
</dbReference>
<dbReference type="Gene3D" id="2.40.30.130">
    <property type="match status" value="1"/>
</dbReference>
<dbReference type="PROSITE" id="PS50860">
    <property type="entry name" value="AA_TRNA_LIGASE_II_ALA"/>
    <property type="match status" value="1"/>
</dbReference>
<evidence type="ECO:0000256" key="10">
    <source>
        <dbReference type="ARBA" id="ARBA00022917"/>
    </source>
</evidence>
<dbReference type="GO" id="GO:0046872">
    <property type="term" value="F:metal ion binding"/>
    <property type="evidence" value="ECO:0007669"/>
    <property type="project" value="UniProtKB-KW"/>
</dbReference>
<dbReference type="Pfam" id="PF01411">
    <property type="entry name" value="tRNA-synt_2c"/>
    <property type="match status" value="1"/>
</dbReference>
<dbReference type="Gene3D" id="3.30.54.20">
    <property type="match status" value="1"/>
</dbReference>
<keyword evidence="3" id="KW-0820">tRNA-binding</keyword>
<keyword evidence="6" id="KW-0547">Nucleotide-binding</keyword>
<dbReference type="Pfam" id="PF07973">
    <property type="entry name" value="tRNA_SAD"/>
    <property type="match status" value="1"/>
</dbReference>
<evidence type="ECO:0000256" key="9">
    <source>
        <dbReference type="ARBA" id="ARBA00022884"/>
    </source>
</evidence>
<dbReference type="SUPFAM" id="SSF50447">
    <property type="entry name" value="Translation proteins"/>
    <property type="match status" value="1"/>
</dbReference>
<keyword evidence="5" id="KW-0479">Metal-binding</keyword>
<dbReference type="SUPFAM" id="SSF55186">
    <property type="entry name" value="ThrRS/AlaRS common domain"/>
    <property type="match status" value="1"/>
</dbReference>
<dbReference type="FunFam" id="3.30.980.10:FF:000004">
    <property type="entry name" value="Alanine--tRNA ligase, cytoplasmic"/>
    <property type="match status" value="1"/>
</dbReference>
<evidence type="ECO:0000256" key="6">
    <source>
        <dbReference type="ARBA" id="ARBA00022741"/>
    </source>
</evidence>
<evidence type="ECO:0000256" key="8">
    <source>
        <dbReference type="ARBA" id="ARBA00022840"/>
    </source>
</evidence>
<dbReference type="InterPro" id="IPR050058">
    <property type="entry name" value="Ala-tRNA_ligase"/>
</dbReference>
<protein>
    <recommendedName>
        <fullName evidence="2">alanine--tRNA ligase</fullName>
        <ecNumber evidence="2">6.1.1.7</ecNumber>
    </recommendedName>
</protein>
<dbReference type="PANTHER" id="PTHR11777">
    <property type="entry name" value="ALANYL-TRNA SYNTHETASE"/>
    <property type="match status" value="1"/>
</dbReference>
<dbReference type="InterPro" id="IPR018163">
    <property type="entry name" value="Thr/Ala-tRNA-synth_IIc_edit"/>
</dbReference>
<dbReference type="Gene3D" id="3.30.980.10">
    <property type="entry name" value="Threonyl-trna Synthetase, Chain A, domain 2"/>
    <property type="match status" value="1"/>
</dbReference>
<comment type="similarity">
    <text evidence="1">Belongs to the class-II aminoacyl-tRNA synthetase family.</text>
</comment>
<dbReference type="GO" id="GO:0005524">
    <property type="term" value="F:ATP binding"/>
    <property type="evidence" value="ECO:0007669"/>
    <property type="project" value="UniProtKB-KW"/>
</dbReference>
<evidence type="ECO:0000259" key="12">
    <source>
        <dbReference type="PROSITE" id="PS50860"/>
    </source>
</evidence>
<dbReference type="InterPro" id="IPR018164">
    <property type="entry name" value="Ala-tRNA-synth_IIc_N"/>
</dbReference>
<dbReference type="GO" id="GO:0002161">
    <property type="term" value="F:aminoacyl-tRNA deacylase activity"/>
    <property type="evidence" value="ECO:0007669"/>
    <property type="project" value="TreeGrafter"/>
</dbReference>
<evidence type="ECO:0000256" key="1">
    <source>
        <dbReference type="ARBA" id="ARBA00008226"/>
    </source>
</evidence>
<dbReference type="GO" id="GO:0005829">
    <property type="term" value="C:cytosol"/>
    <property type="evidence" value="ECO:0007669"/>
    <property type="project" value="TreeGrafter"/>
</dbReference>
<keyword evidence="4" id="KW-0436">Ligase</keyword>
<evidence type="ECO:0000256" key="2">
    <source>
        <dbReference type="ARBA" id="ARBA00013168"/>
    </source>
</evidence>
<keyword evidence="7" id="KW-0862">Zinc</keyword>
<keyword evidence="10" id="KW-0648">Protein biosynthesis</keyword>
<evidence type="ECO:0000256" key="7">
    <source>
        <dbReference type="ARBA" id="ARBA00022833"/>
    </source>
</evidence>
<sequence>DMSGYEKAMSKQRVLSQESWKGSGEEEIPEAYRSFLTRGIASRFLGYETLISKTKVAAVIVEGKEVHSIETRTQTEVVLNQTPFYGEAGGQVGDTGLLLNRGTRFRVTNTLKISQDLIVHKGHLERGSLSVGDEVEAQVDRDKRKATALNHSTTHLLHAALREVLGDHVKQAGSLVSPDRFRFDFSHFTRINPKKLMDIERIVNKHIRDNLAVQTTEMSKEEAMKTGAMAVFEERYGDTVRLVCIGEDVSMELCGGTHTERTG</sequence>
<dbReference type="InterPro" id="IPR009000">
    <property type="entry name" value="Transl_B-barrel_sf"/>
</dbReference>
<dbReference type="PANTHER" id="PTHR11777:SF9">
    <property type="entry name" value="ALANINE--TRNA LIGASE, CYTOPLASMIC"/>
    <property type="match status" value="1"/>
</dbReference>
<feature type="domain" description="Alanyl-transfer RNA synthetases family profile" evidence="12">
    <location>
        <begin position="1"/>
        <end position="263"/>
    </location>
</feature>
<feature type="non-terminal residue" evidence="13">
    <location>
        <position position="263"/>
    </location>
</feature>
<evidence type="ECO:0000256" key="11">
    <source>
        <dbReference type="ARBA" id="ARBA00023146"/>
    </source>
</evidence>
<keyword evidence="8" id="KW-0067">ATP-binding</keyword>
<evidence type="ECO:0000256" key="3">
    <source>
        <dbReference type="ARBA" id="ARBA00022555"/>
    </source>
</evidence>
<name>X1NJW8_9ZZZZ</name>